<protein>
    <submittedName>
        <fullName evidence="1">Uncharacterized protein</fullName>
    </submittedName>
</protein>
<evidence type="ECO:0000313" key="2">
    <source>
        <dbReference type="Proteomes" id="UP000031014"/>
    </source>
</evidence>
<sequence>MGFDLPFFADKPPKKWIEGRYTTTFVELDFFDIQEVSIKASSNTYRGDIDICKDEQTDLLIVNITGTVEAKIIAGSGIIQTVNGY</sequence>
<name>A0A0A8WXU6_MESS1</name>
<comment type="caution">
    <text evidence="1">The sequence shown here is derived from an EMBL/GenBank/DDBJ whole genome shotgun (WGS) entry which is preliminary data.</text>
</comment>
<dbReference type="EMBL" id="BASE01000012">
    <property type="protein sequence ID" value="GAM12438.1"/>
    <property type="molecule type" value="Genomic_DNA"/>
</dbReference>
<gene>
    <name evidence="1" type="ORF">SAMD00020551_0572</name>
</gene>
<keyword evidence="2" id="KW-1185">Reference proteome</keyword>
<organism evidence="1 2">
    <name type="scientific">Mesobacillus selenatarsenatis (strain DSM 18680 / JCM 14380 / FERM P-15431 / SF-1)</name>
    <dbReference type="NCBI Taxonomy" id="1321606"/>
    <lineage>
        <taxon>Bacteria</taxon>
        <taxon>Bacillati</taxon>
        <taxon>Bacillota</taxon>
        <taxon>Bacilli</taxon>
        <taxon>Bacillales</taxon>
        <taxon>Bacillaceae</taxon>
        <taxon>Mesobacillus</taxon>
    </lineage>
</organism>
<proteinExistence type="predicted"/>
<dbReference type="STRING" id="1321606.SAMD00020551_0572"/>
<dbReference type="AlphaFoldDB" id="A0A0A8WXU6"/>
<evidence type="ECO:0000313" key="1">
    <source>
        <dbReference type="EMBL" id="GAM12438.1"/>
    </source>
</evidence>
<reference evidence="1 2" key="1">
    <citation type="submission" date="2013-06" db="EMBL/GenBank/DDBJ databases">
        <title>Whole genome shotgun sequence of Bacillus selenatarsenatis SF-1.</title>
        <authorList>
            <person name="Kuroda M."/>
            <person name="Sei K."/>
            <person name="Yamashita M."/>
            <person name="Ike M."/>
        </authorList>
    </citation>
    <scope>NUCLEOTIDE SEQUENCE [LARGE SCALE GENOMIC DNA]</scope>
    <source>
        <strain evidence="1 2">SF-1</strain>
    </source>
</reference>
<accession>A0A0A8WXU6</accession>
<dbReference type="Proteomes" id="UP000031014">
    <property type="component" value="Unassembled WGS sequence"/>
</dbReference>